<dbReference type="Proteomes" id="UP000772434">
    <property type="component" value="Unassembled WGS sequence"/>
</dbReference>
<evidence type="ECO:0000313" key="3">
    <source>
        <dbReference type="Proteomes" id="UP000772434"/>
    </source>
</evidence>
<comment type="caution">
    <text evidence="2">The sequence shown here is derived from an EMBL/GenBank/DDBJ whole genome shotgun (WGS) entry which is preliminary data.</text>
</comment>
<evidence type="ECO:0000256" key="1">
    <source>
        <dbReference type="SAM" id="Phobius"/>
    </source>
</evidence>
<dbReference type="AlphaFoldDB" id="A0A9P5U7S1"/>
<feature type="transmembrane region" description="Helical" evidence="1">
    <location>
        <begin position="43"/>
        <end position="66"/>
    </location>
</feature>
<keyword evidence="1" id="KW-0812">Transmembrane</keyword>
<keyword evidence="1" id="KW-1133">Transmembrane helix</keyword>
<keyword evidence="1" id="KW-0472">Membrane</keyword>
<sequence>MYLVYPSAFLRLGSFVHLLIYSGHVVLSLSRLLYLFICGTRTYTYTLYLFVFYRYLPLSIQVVCIVHF</sequence>
<keyword evidence="3" id="KW-1185">Reference proteome</keyword>
<organism evidence="2 3">
    <name type="scientific">Rhodocollybia butyracea</name>
    <dbReference type="NCBI Taxonomy" id="206335"/>
    <lineage>
        <taxon>Eukaryota</taxon>
        <taxon>Fungi</taxon>
        <taxon>Dikarya</taxon>
        <taxon>Basidiomycota</taxon>
        <taxon>Agaricomycotina</taxon>
        <taxon>Agaricomycetes</taxon>
        <taxon>Agaricomycetidae</taxon>
        <taxon>Agaricales</taxon>
        <taxon>Marasmiineae</taxon>
        <taxon>Omphalotaceae</taxon>
        <taxon>Rhodocollybia</taxon>
    </lineage>
</organism>
<protein>
    <submittedName>
        <fullName evidence="2">Uncharacterized protein</fullName>
    </submittedName>
</protein>
<evidence type="ECO:0000313" key="2">
    <source>
        <dbReference type="EMBL" id="KAF9069301.1"/>
    </source>
</evidence>
<name>A0A9P5U7S1_9AGAR</name>
<feature type="transmembrane region" description="Helical" evidence="1">
    <location>
        <begin position="12"/>
        <end position="37"/>
    </location>
</feature>
<reference evidence="2" key="1">
    <citation type="submission" date="2020-11" db="EMBL/GenBank/DDBJ databases">
        <authorList>
            <consortium name="DOE Joint Genome Institute"/>
            <person name="Ahrendt S."/>
            <person name="Riley R."/>
            <person name="Andreopoulos W."/>
            <person name="Labutti K."/>
            <person name="Pangilinan J."/>
            <person name="Ruiz-Duenas F.J."/>
            <person name="Barrasa J.M."/>
            <person name="Sanchez-Garcia M."/>
            <person name="Camarero S."/>
            <person name="Miyauchi S."/>
            <person name="Serrano A."/>
            <person name="Linde D."/>
            <person name="Babiker R."/>
            <person name="Drula E."/>
            <person name="Ayuso-Fernandez I."/>
            <person name="Pacheco R."/>
            <person name="Padilla G."/>
            <person name="Ferreira P."/>
            <person name="Barriuso J."/>
            <person name="Kellner H."/>
            <person name="Castanera R."/>
            <person name="Alfaro M."/>
            <person name="Ramirez L."/>
            <person name="Pisabarro A.G."/>
            <person name="Kuo A."/>
            <person name="Tritt A."/>
            <person name="Lipzen A."/>
            <person name="He G."/>
            <person name="Yan M."/>
            <person name="Ng V."/>
            <person name="Cullen D."/>
            <person name="Martin F."/>
            <person name="Rosso M.-N."/>
            <person name="Henrissat B."/>
            <person name="Hibbett D."/>
            <person name="Martinez A.T."/>
            <person name="Grigoriev I.V."/>
        </authorList>
    </citation>
    <scope>NUCLEOTIDE SEQUENCE</scope>
    <source>
        <strain evidence="2">AH 40177</strain>
    </source>
</reference>
<dbReference type="EMBL" id="JADNRY010000052">
    <property type="protein sequence ID" value="KAF9069301.1"/>
    <property type="molecule type" value="Genomic_DNA"/>
</dbReference>
<proteinExistence type="predicted"/>
<accession>A0A9P5U7S1</accession>
<gene>
    <name evidence="2" type="ORF">BDP27DRAFT_1325670</name>
</gene>